<dbReference type="CDD" id="cd01295">
    <property type="entry name" value="AdeC"/>
    <property type="match status" value="1"/>
</dbReference>
<dbReference type="Gene3D" id="3.20.20.140">
    <property type="entry name" value="Metal-dependent hydrolases"/>
    <property type="match status" value="1"/>
</dbReference>
<dbReference type="Proteomes" id="UP001589799">
    <property type="component" value="Unassembled WGS sequence"/>
</dbReference>
<comment type="cofactor">
    <cofactor evidence="6">
        <name>Mn(2+)</name>
        <dbReference type="ChEBI" id="CHEBI:29035"/>
    </cofactor>
</comment>
<accession>A0ABV6I208</accession>
<feature type="domain" description="Amidohydrolase-related" evidence="7">
    <location>
        <begin position="76"/>
        <end position="364"/>
    </location>
</feature>
<dbReference type="NCBIfam" id="TIGR01178">
    <property type="entry name" value="ade"/>
    <property type="match status" value="1"/>
</dbReference>
<dbReference type="EMBL" id="JBHLWE010000017">
    <property type="protein sequence ID" value="MFC0340284.1"/>
    <property type="molecule type" value="Genomic_DNA"/>
</dbReference>
<comment type="similarity">
    <text evidence="1 6">Belongs to the metallo-dependent hydrolases superfamily. Adenine deaminase family.</text>
</comment>
<dbReference type="InterPro" id="IPR011059">
    <property type="entry name" value="Metal-dep_hydrolase_composite"/>
</dbReference>
<sequence length="593" mass="62428">MLKPWIEAQARLVEVAAGRAPADMVIRGGQWVNVHTREVLPGQDIAIADGRIACVLPDASANIGPETQVIEANGRYMVPGFIDAHMHVESGMLTPAGFAAAVIPHGTTTILHDPHEIANVMGLEGVRLMRDESLIQPITMLTQMPSCAPSAPGLETTGHPITAGEVAQAMGWDGIVGLGEMMNFPAVSAGDPAMLSEIAATRGAGKTVGGHYASPDLGRAFSAYVAGGAADDHETVAEAQAIARVRQGMGAMLRLGSAWHDVQAQITAITERGLDPSGFMLCTDDSHAGTLVHDGHMDRVVRHAIECGCDPLVAIQMATINTARHFGLERELGSITPGRRADVILTSDLRTLPVETVVAQGRLVAEESRLLVDCPLIEWPEAARNSVHLGRALTATDFRVPAEGTEAEVRVIGVIENQAPTRALTATLPVRDSEVIPEGVERIALVERHKGTGGVVNAFVSGFGFQGRMAVASTVAHDSHHMIVVGTCGENMAAASARLAELGGGITVFRDGAELAHVALPIAGLMSDRPAPEVAEAAKAVNRAIRDCGCTLNNAIMQHVLLALVVIPELRISDLGLVDVTRFEICDVVIASR</sequence>
<reference evidence="9 10" key="1">
    <citation type="submission" date="2024-09" db="EMBL/GenBank/DDBJ databases">
        <authorList>
            <person name="Sun Q."/>
            <person name="Mori K."/>
        </authorList>
    </citation>
    <scope>NUCLEOTIDE SEQUENCE [LARGE SCALE GENOMIC DNA]</scope>
    <source>
        <strain evidence="9 10">KCTC 22789</strain>
    </source>
</reference>
<dbReference type="Gene3D" id="2.30.40.10">
    <property type="entry name" value="Urease, subunit C, domain 1"/>
    <property type="match status" value="1"/>
</dbReference>
<comment type="catalytic activity">
    <reaction evidence="5 6">
        <text>adenine + H2O + H(+) = hypoxanthine + NH4(+)</text>
        <dbReference type="Rhea" id="RHEA:23688"/>
        <dbReference type="ChEBI" id="CHEBI:15377"/>
        <dbReference type="ChEBI" id="CHEBI:15378"/>
        <dbReference type="ChEBI" id="CHEBI:16708"/>
        <dbReference type="ChEBI" id="CHEBI:17368"/>
        <dbReference type="ChEBI" id="CHEBI:28938"/>
        <dbReference type="EC" id="3.5.4.2"/>
    </reaction>
</comment>
<dbReference type="InterPro" id="IPR026912">
    <property type="entry name" value="Adenine_deam_C"/>
</dbReference>
<keyword evidence="4 6" id="KW-0464">Manganese</keyword>
<comment type="caution">
    <text evidence="9">The sequence shown here is derived from an EMBL/GenBank/DDBJ whole genome shotgun (WGS) entry which is preliminary data.</text>
</comment>
<dbReference type="InterPro" id="IPR006680">
    <property type="entry name" value="Amidohydro-rel"/>
</dbReference>
<evidence type="ECO:0000256" key="6">
    <source>
        <dbReference type="HAMAP-Rule" id="MF_01518"/>
    </source>
</evidence>
<proteinExistence type="inferred from homology"/>
<dbReference type="GO" id="GO:0000034">
    <property type="term" value="F:adenine deaminase activity"/>
    <property type="evidence" value="ECO:0007669"/>
    <property type="project" value="UniProtKB-EC"/>
</dbReference>
<dbReference type="EC" id="3.5.4.2" evidence="2 6"/>
<keyword evidence="10" id="KW-1185">Reference proteome</keyword>
<gene>
    <name evidence="6 9" type="primary">ade</name>
    <name evidence="9" type="ORF">ACFFII_05840</name>
</gene>
<evidence type="ECO:0000259" key="8">
    <source>
        <dbReference type="Pfam" id="PF13382"/>
    </source>
</evidence>
<dbReference type="InterPro" id="IPR032466">
    <property type="entry name" value="Metal_Hydrolase"/>
</dbReference>
<evidence type="ECO:0000256" key="2">
    <source>
        <dbReference type="ARBA" id="ARBA00012782"/>
    </source>
</evidence>
<dbReference type="RefSeq" id="WP_377697944.1">
    <property type="nucleotide sequence ID" value="NZ_JBHLWE010000017.1"/>
</dbReference>
<evidence type="ECO:0000259" key="7">
    <source>
        <dbReference type="Pfam" id="PF01979"/>
    </source>
</evidence>
<evidence type="ECO:0000256" key="1">
    <source>
        <dbReference type="ARBA" id="ARBA00006773"/>
    </source>
</evidence>
<evidence type="ECO:0000256" key="5">
    <source>
        <dbReference type="ARBA" id="ARBA00047720"/>
    </source>
</evidence>
<dbReference type="PANTHER" id="PTHR11113">
    <property type="entry name" value="N-ACETYLGLUCOSAMINE-6-PHOSPHATE DEACETYLASE"/>
    <property type="match status" value="1"/>
</dbReference>
<keyword evidence="3 6" id="KW-0378">Hydrolase</keyword>
<dbReference type="Pfam" id="PF13382">
    <property type="entry name" value="Adenine_deam_C"/>
    <property type="match status" value="1"/>
</dbReference>
<evidence type="ECO:0000256" key="4">
    <source>
        <dbReference type="ARBA" id="ARBA00023211"/>
    </source>
</evidence>
<evidence type="ECO:0000313" key="10">
    <source>
        <dbReference type="Proteomes" id="UP001589799"/>
    </source>
</evidence>
<feature type="domain" description="Adenine deaminase C-terminal" evidence="8">
    <location>
        <begin position="420"/>
        <end position="584"/>
    </location>
</feature>
<evidence type="ECO:0000256" key="3">
    <source>
        <dbReference type="ARBA" id="ARBA00022801"/>
    </source>
</evidence>
<dbReference type="Pfam" id="PF01979">
    <property type="entry name" value="Amidohydro_1"/>
    <property type="match status" value="1"/>
</dbReference>
<dbReference type="SUPFAM" id="SSF51556">
    <property type="entry name" value="Metallo-dependent hydrolases"/>
    <property type="match status" value="1"/>
</dbReference>
<organism evidence="9 10">
    <name type="scientific">Paracoccus niistensis</name>
    <dbReference type="NCBI Taxonomy" id="632935"/>
    <lineage>
        <taxon>Bacteria</taxon>
        <taxon>Pseudomonadati</taxon>
        <taxon>Pseudomonadota</taxon>
        <taxon>Alphaproteobacteria</taxon>
        <taxon>Rhodobacterales</taxon>
        <taxon>Paracoccaceae</taxon>
        <taxon>Paracoccus</taxon>
    </lineage>
</organism>
<evidence type="ECO:0000313" key="9">
    <source>
        <dbReference type="EMBL" id="MFC0340284.1"/>
    </source>
</evidence>
<dbReference type="SUPFAM" id="SSF51338">
    <property type="entry name" value="Composite domain of metallo-dependent hydrolases"/>
    <property type="match status" value="1"/>
</dbReference>
<protein>
    <recommendedName>
        <fullName evidence="2 6">Adenine deaminase</fullName>
        <shortName evidence="6">Adenase</shortName>
        <shortName evidence="6">Adenine aminase</shortName>
        <ecNumber evidence="2 6">3.5.4.2</ecNumber>
    </recommendedName>
</protein>
<dbReference type="InterPro" id="IPR006679">
    <property type="entry name" value="Adenine_deam"/>
</dbReference>
<dbReference type="PANTHER" id="PTHR11113:SF2">
    <property type="entry name" value="ADENINE DEAMINASE"/>
    <property type="match status" value="1"/>
</dbReference>
<dbReference type="HAMAP" id="MF_01518">
    <property type="entry name" value="Adenine_deamin"/>
    <property type="match status" value="1"/>
</dbReference>
<name>A0ABV6I208_9RHOB</name>